<reference evidence="1" key="1">
    <citation type="submission" date="2024-05" db="EMBL/GenBank/DDBJ databases">
        <title>Defense systems in Pseudomonas aeruginosa.</title>
        <authorList>
            <person name="van den Berg D.F."/>
            <person name="Costa R.A."/>
        </authorList>
    </citation>
    <scope>NUCLEOTIDE SEQUENCE</scope>
</reference>
<name>A0AAU8KU87_9VIRU</name>
<organism evidence="1">
    <name type="scientific">Pseudomonas phage vB_PaeS_FBPa53</name>
    <dbReference type="NCBI Taxonomy" id="3231242"/>
    <lineage>
        <taxon>Viruses</taxon>
    </lineage>
</organism>
<protein>
    <submittedName>
        <fullName evidence="1">Uncharacterized protein</fullName>
    </submittedName>
</protein>
<sequence>MRLHKGDRVRWQNTHGLWIKGRILERVPPGSDPNELAAPYLAAGTHRRNAPFGRSRGLGPRLLVEIEGPGPRSLPVIVVRRVSSVSFG</sequence>
<accession>A0AAU8KU87</accession>
<proteinExistence type="predicted"/>
<dbReference type="EMBL" id="PP813866">
    <property type="protein sequence ID" value="XCN26910.1"/>
    <property type="molecule type" value="Genomic_DNA"/>
</dbReference>
<evidence type="ECO:0000313" key="1">
    <source>
        <dbReference type="EMBL" id="XCN26910.1"/>
    </source>
</evidence>